<dbReference type="Gene3D" id="3.20.170.30">
    <property type="match status" value="1"/>
</dbReference>
<dbReference type="EMBL" id="CAJPEX010001479">
    <property type="protein sequence ID" value="CAG0919257.1"/>
    <property type="molecule type" value="Genomic_DNA"/>
</dbReference>
<comment type="function">
    <text evidence="1">Catalyzes the last step of tRNA splicing, the transfer of the splice junction 2'-phosphate from ligated tRNA to NAD to produce ADP-ribose 1''-2'' cyclic phosphate.</text>
</comment>
<dbReference type="InterPro" id="IPR042080">
    <property type="entry name" value="RNA_2'-PTrans_N"/>
</dbReference>
<evidence type="ECO:0000256" key="5">
    <source>
        <dbReference type="ARBA" id="ARBA00023027"/>
    </source>
</evidence>
<dbReference type="EC" id="2.7.1.160" evidence="3"/>
<evidence type="ECO:0000313" key="7">
    <source>
        <dbReference type="EMBL" id="CAD7279105.1"/>
    </source>
</evidence>
<dbReference type="Gene3D" id="1.10.10.970">
    <property type="entry name" value="RNA 2'-phosphotransferase, Tpt1/KptA family, N-terminal domain"/>
    <property type="match status" value="2"/>
</dbReference>
<comment type="catalytic activity">
    <reaction evidence="6">
        <text>2'-phospho-[ligated tRNA] + NAD(+) = mature tRNA + ADP-alpha-D-ribose 1'',2''-cyclic phosphate + nicotinamide</text>
        <dbReference type="Rhea" id="RHEA:23324"/>
        <dbReference type="Rhea" id="RHEA-COMP:11106"/>
        <dbReference type="Rhea" id="RHEA-COMP:11107"/>
        <dbReference type="ChEBI" id="CHEBI:17154"/>
        <dbReference type="ChEBI" id="CHEBI:57540"/>
        <dbReference type="ChEBI" id="CHEBI:76596"/>
        <dbReference type="ChEBI" id="CHEBI:82883"/>
        <dbReference type="ChEBI" id="CHEBI:85027"/>
        <dbReference type="EC" id="2.7.1.160"/>
    </reaction>
</comment>
<dbReference type="Pfam" id="PF01885">
    <property type="entry name" value="PTS_2-RNA"/>
    <property type="match status" value="2"/>
</dbReference>
<keyword evidence="5" id="KW-0520">NAD</keyword>
<dbReference type="AlphaFoldDB" id="A0A7R9BPH3"/>
<evidence type="ECO:0000256" key="1">
    <source>
        <dbReference type="ARBA" id="ARBA00003343"/>
    </source>
</evidence>
<name>A0A7R9BPH3_9CRUS</name>
<evidence type="ECO:0000256" key="4">
    <source>
        <dbReference type="ARBA" id="ARBA00022679"/>
    </source>
</evidence>
<protein>
    <recommendedName>
        <fullName evidence="3">2'-phosphotransferase</fullName>
        <ecNumber evidence="3">2.7.1.160</ecNumber>
    </recommendedName>
</protein>
<accession>A0A7R9BPH3</accession>
<evidence type="ECO:0000256" key="2">
    <source>
        <dbReference type="ARBA" id="ARBA00009836"/>
    </source>
</evidence>
<keyword evidence="8" id="KW-1185">Reference proteome</keyword>
<gene>
    <name evidence="7" type="ORF">NMOB1V02_LOCUS6788</name>
</gene>
<dbReference type="PANTHER" id="PTHR12684">
    <property type="entry name" value="PUTATIVE PHOSPHOTRANSFERASE"/>
    <property type="match status" value="1"/>
</dbReference>
<dbReference type="Proteomes" id="UP000678499">
    <property type="component" value="Unassembled WGS sequence"/>
</dbReference>
<dbReference type="EMBL" id="OA883516">
    <property type="protein sequence ID" value="CAD7279105.1"/>
    <property type="molecule type" value="Genomic_DNA"/>
</dbReference>
<comment type="similarity">
    <text evidence="2">Belongs to the KptA/TPT1 family.</text>
</comment>
<dbReference type="GO" id="GO:0000215">
    <property type="term" value="F:tRNA 2'-phosphotransferase activity"/>
    <property type="evidence" value="ECO:0007669"/>
    <property type="project" value="UniProtKB-EC"/>
</dbReference>
<evidence type="ECO:0000256" key="3">
    <source>
        <dbReference type="ARBA" id="ARBA00012007"/>
    </source>
</evidence>
<keyword evidence="4" id="KW-0808">Transferase</keyword>
<dbReference type="InterPro" id="IPR042081">
    <property type="entry name" value="RNA_2'-PTrans_C"/>
</dbReference>
<evidence type="ECO:0000313" key="8">
    <source>
        <dbReference type="Proteomes" id="UP000678499"/>
    </source>
</evidence>
<reference evidence="7" key="1">
    <citation type="submission" date="2020-11" db="EMBL/GenBank/DDBJ databases">
        <authorList>
            <person name="Tran Van P."/>
        </authorList>
    </citation>
    <scope>NUCLEOTIDE SEQUENCE</scope>
</reference>
<dbReference type="OrthoDB" id="419694at2759"/>
<sequence length="486" mass="55874">MKEKVTISLDGVVDIRNCFHASAAICRMNPEMELCESLSRLLRHGGSKVGLPISSDGFVRIKLQFTAVDIFSDRLKTSTRIMVESFKATCRACLGEIEEAIQEVKRALQREMELQQTVMNPEMELCESLSRLLRHGGSKVGLPISSDGFVRISDILRLRGFAKWNFEDVFCVAEQDKMTKFCMIEKNAGVFEIRSHQNARDVQQFPENLDFLSLLTKKKDIIPDEELFGTYEEAANSGRKWVLDPSFRMEKSLAWILREGDPEFGIQIPSGDGFMEVDDILSHREFSRWRLEDIKVIVEKDKIRRFHLRKNRAGAYEIRANHGHKFPLENLKLSPMLSKKGIPGEFVYGTSKFKWKTIKSEGIRPLENRNHIFLWLVGLKAENPEIEKEEIIRIKPYWEIMIYVDIEAALKSGTRFFKSPNGLCMSPDTIKPDFFAKVLNLDRNEVQRPELEDEELPPPPLDEEPPFFASVGVSPIAKTAKTTWNW</sequence>
<dbReference type="SUPFAM" id="SSF56399">
    <property type="entry name" value="ADP-ribosylation"/>
    <property type="match status" value="2"/>
</dbReference>
<dbReference type="GO" id="GO:0006388">
    <property type="term" value="P:tRNA splicing, via endonucleolytic cleavage and ligation"/>
    <property type="evidence" value="ECO:0007669"/>
    <property type="project" value="TreeGrafter"/>
</dbReference>
<dbReference type="InterPro" id="IPR002745">
    <property type="entry name" value="Ptrans_KptA/Tpt1"/>
</dbReference>
<dbReference type="PANTHER" id="PTHR12684:SF2">
    <property type="entry name" value="TRNA 2'-PHOSPHOTRANSFERASE 1"/>
    <property type="match status" value="1"/>
</dbReference>
<organism evidence="7">
    <name type="scientific">Notodromas monacha</name>
    <dbReference type="NCBI Taxonomy" id="399045"/>
    <lineage>
        <taxon>Eukaryota</taxon>
        <taxon>Metazoa</taxon>
        <taxon>Ecdysozoa</taxon>
        <taxon>Arthropoda</taxon>
        <taxon>Crustacea</taxon>
        <taxon>Oligostraca</taxon>
        <taxon>Ostracoda</taxon>
        <taxon>Podocopa</taxon>
        <taxon>Podocopida</taxon>
        <taxon>Cypridocopina</taxon>
        <taxon>Cypridoidea</taxon>
        <taxon>Cyprididae</taxon>
        <taxon>Notodromas</taxon>
    </lineage>
</organism>
<proteinExistence type="inferred from homology"/>
<evidence type="ECO:0000256" key="6">
    <source>
        <dbReference type="ARBA" id="ARBA00047949"/>
    </source>
</evidence>